<dbReference type="Proteomes" id="UP001500363">
    <property type="component" value="Unassembled WGS sequence"/>
</dbReference>
<feature type="chain" id="PRO_5047199347" evidence="1">
    <location>
        <begin position="21"/>
        <end position="406"/>
    </location>
</feature>
<evidence type="ECO:0000313" key="3">
    <source>
        <dbReference type="EMBL" id="GAA1542028.1"/>
    </source>
</evidence>
<dbReference type="PANTHER" id="PTHR43784">
    <property type="entry name" value="GDSL-LIKE LIPASE/ACYLHYDROLASE, PUTATIVE (AFU_ORTHOLOGUE AFUA_2G00820)-RELATED"/>
    <property type="match status" value="1"/>
</dbReference>
<evidence type="ECO:0000313" key="4">
    <source>
        <dbReference type="Proteomes" id="UP001500363"/>
    </source>
</evidence>
<accession>A0ABN2BJ13</accession>
<dbReference type="PANTHER" id="PTHR43784:SF2">
    <property type="entry name" value="GDSL-LIKE LIPASE_ACYLHYDROLASE, PUTATIVE (AFU_ORTHOLOGUE AFUA_2G00820)-RELATED"/>
    <property type="match status" value="1"/>
</dbReference>
<keyword evidence="1" id="KW-0732">Signal</keyword>
<protein>
    <submittedName>
        <fullName evidence="3">SGNH/GDSL hydrolase family protein</fullName>
    </submittedName>
</protein>
<name>A0ABN2BJ13_9ACTN</name>
<dbReference type="GO" id="GO:0016787">
    <property type="term" value="F:hydrolase activity"/>
    <property type="evidence" value="ECO:0007669"/>
    <property type="project" value="UniProtKB-KW"/>
</dbReference>
<dbReference type="Pfam" id="PF13472">
    <property type="entry name" value="Lipase_GDSL_2"/>
    <property type="match status" value="1"/>
</dbReference>
<dbReference type="InterPro" id="IPR013830">
    <property type="entry name" value="SGNH_hydro"/>
</dbReference>
<proteinExistence type="predicted"/>
<feature type="signal peptide" evidence="1">
    <location>
        <begin position="1"/>
        <end position="20"/>
    </location>
</feature>
<feature type="domain" description="SGNH hydrolase-type esterase" evidence="2">
    <location>
        <begin position="210"/>
        <end position="391"/>
    </location>
</feature>
<sequence>MSWMQSLIAAIAMVASSLPGAPAPQAPARIAPTDGWVASWGVAMTQAGTTGPSATGVRNTTIRQVAHLSLGGGSIRLRLSNRFGKQPLVVGASSVAPRKGGAGTPNLELLKSVPVTYGGRAAVTIPVGAESVSDPVDLPIGDDSDVVISTYLPGPTGPLTQHPAGYASAFSAVGNQTGAGGAPYKKIPGMARFVLTGVDVKTPAEGAIVLFGDSITDGASSPVDRNLRYPDQLADRLLKRRYAVVNAGIGGNRLLVNGGVSGEAAIGRFERDVVRRSGVRAVVILEGINDIRAGNGTISGAQLINAHRQLIARAHAAGLRVYGATLTPYWAADHYTVGGEVARQALNQWIRTAGEYDGYVEFEHAVRDPYQPLRLAPGYDSGDHLHPNAKGFTAMAHAADLDALTS</sequence>
<reference evidence="3 4" key="1">
    <citation type="journal article" date="2019" name="Int. J. Syst. Evol. Microbiol.">
        <title>The Global Catalogue of Microorganisms (GCM) 10K type strain sequencing project: providing services to taxonomists for standard genome sequencing and annotation.</title>
        <authorList>
            <consortium name="The Broad Institute Genomics Platform"/>
            <consortium name="The Broad Institute Genome Sequencing Center for Infectious Disease"/>
            <person name="Wu L."/>
            <person name="Ma J."/>
        </authorList>
    </citation>
    <scope>NUCLEOTIDE SEQUENCE [LARGE SCALE GENOMIC DNA]</scope>
    <source>
        <strain evidence="3 4">JCM 14303</strain>
    </source>
</reference>
<dbReference type="Gene3D" id="3.40.50.1110">
    <property type="entry name" value="SGNH hydrolase"/>
    <property type="match status" value="1"/>
</dbReference>
<dbReference type="CDD" id="cd01830">
    <property type="entry name" value="XynE_like"/>
    <property type="match status" value="1"/>
</dbReference>
<organism evidence="3 4">
    <name type="scientific">Kribbella lupini</name>
    <dbReference type="NCBI Taxonomy" id="291602"/>
    <lineage>
        <taxon>Bacteria</taxon>
        <taxon>Bacillati</taxon>
        <taxon>Actinomycetota</taxon>
        <taxon>Actinomycetes</taxon>
        <taxon>Propionibacteriales</taxon>
        <taxon>Kribbellaceae</taxon>
        <taxon>Kribbella</taxon>
    </lineage>
</organism>
<dbReference type="InterPro" id="IPR053140">
    <property type="entry name" value="GDSL_Rv0518-like"/>
</dbReference>
<evidence type="ECO:0000259" key="2">
    <source>
        <dbReference type="Pfam" id="PF13472"/>
    </source>
</evidence>
<evidence type="ECO:0000256" key="1">
    <source>
        <dbReference type="SAM" id="SignalP"/>
    </source>
</evidence>
<comment type="caution">
    <text evidence="3">The sequence shown here is derived from an EMBL/GenBank/DDBJ whole genome shotgun (WGS) entry which is preliminary data.</text>
</comment>
<keyword evidence="4" id="KW-1185">Reference proteome</keyword>
<dbReference type="InterPro" id="IPR036514">
    <property type="entry name" value="SGNH_hydro_sf"/>
</dbReference>
<dbReference type="RefSeq" id="WP_344178389.1">
    <property type="nucleotide sequence ID" value="NZ_BAAANC010000002.1"/>
</dbReference>
<dbReference type="EMBL" id="BAAANC010000002">
    <property type="protein sequence ID" value="GAA1542028.1"/>
    <property type="molecule type" value="Genomic_DNA"/>
</dbReference>
<dbReference type="SUPFAM" id="SSF52266">
    <property type="entry name" value="SGNH hydrolase"/>
    <property type="match status" value="1"/>
</dbReference>
<keyword evidence="3" id="KW-0378">Hydrolase</keyword>
<gene>
    <name evidence="3" type="ORF">GCM10009741_51560</name>
</gene>